<dbReference type="Proteomes" id="UP001642540">
    <property type="component" value="Unassembled WGS sequence"/>
</dbReference>
<sequence>MSFNTIARKKNGDVIGKLSLSTLKNLQASWDIIYCESFIPKDTEALFRFRKMGGHFEVQSTVLESLGGIDEYAMFNSEAPDGEYDWIEVKTVKHCRCMFV</sequence>
<evidence type="ECO:0000313" key="1">
    <source>
        <dbReference type="EMBL" id="CAL8142931.1"/>
    </source>
</evidence>
<name>A0ABP1S422_9HEXA</name>
<comment type="caution">
    <text evidence="1">The sequence shown here is derived from an EMBL/GenBank/DDBJ whole genome shotgun (WGS) entry which is preliminary data.</text>
</comment>
<protein>
    <submittedName>
        <fullName evidence="1">Uncharacterized protein</fullName>
    </submittedName>
</protein>
<keyword evidence="2" id="KW-1185">Reference proteome</keyword>
<proteinExistence type="predicted"/>
<accession>A0ABP1S422</accession>
<reference evidence="1 2" key="1">
    <citation type="submission" date="2024-08" db="EMBL/GenBank/DDBJ databases">
        <authorList>
            <person name="Cucini C."/>
            <person name="Frati F."/>
        </authorList>
    </citation>
    <scope>NUCLEOTIDE SEQUENCE [LARGE SCALE GENOMIC DNA]</scope>
</reference>
<evidence type="ECO:0000313" key="2">
    <source>
        <dbReference type="Proteomes" id="UP001642540"/>
    </source>
</evidence>
<dbReference type="EMBL" id="CAXLJM020000150">
    <property type="protein sequence ID" value="CAL8142931.1"/>
    <property type="molecule type" value="Genomic_DNA"/>
</dbReference>
<organism evidence="1 2">
    <name type="scientific">Orchesella dallaii</name>
    <dbReference type="NCBI Taxonomy" id="48710"/>
    <lineage>
        <taxon>Eukaryota</taxon>
        <taxon>Metazoa</taxon>
        <taxon>Ecdysozoa</taxon>
        <taxon>Arthropoda</taxon>
        <taxon>Hexapoda</taxon>
        <taxon>Collembola</taxon>
        <taxon>Entomobryomorpha</taxon>
        <taxon>Entomobryoidea</taxon>
        <taxon>Orchesellidae</taxon>
        <taxon>Orchesellinae</taxon>
        <taxon>Orchesella</taxon>
    </lineage>
</organism>
<gene>
    <name evidence="1" type="ORF">ODALV1_LOCUS29193</name>
</gene>